<reference evidence="2" key="1">
    <citation type="submission" date="2014-09" db="EMBL/GenBank/DDBJ databases">
        <authorList>
            <person name="Magalhaes I.L.F."/>
            <person name="Oliveira U."/>
            <person name="Santos F.R."/>
            <person name="Vidigal T.H.D.A."/>
            <person name="Brescovit A.D."/>
            <person name="Santos A.J."/>
        </authorList>
    </citation>
    <scope>NUCLEOTIDE SEQUENCE</scope>
    <source>
        <tissue evidence="2">Shoot tissue taken approximately 20 cm above the soil surface</tissue>
    </source>
</reference>
<proteinExistence type="predicted"/>
<accession>A0A0A9FL63</accession>
<sequence>MASSRANSSTASGSIGSAPTMPTDIRAPLWDHVTILEPAKTGGGNTKWKCNYCPMGKVTSYTRVEAHLLQFKGKGIAVCPNVSFEMLSYMRAEVKRCQDLVEKARERSVSLPTEPAPSHSQNSSKKNKRPESQLEKAWAIQDRKHLDALIARGFYSGGMCQAFGNVHL</sequence>
<protein>
    <recommendedName>
        <fullName evidence="3">BED-type domain-containing protein</fullName>
    </recommendedName>
</protein>
<feature type="compositionally biased region" description="Low complexity" evidence="1">
    <location>
        <begin position="1"/>
        <end position="14"/>
    </location>
</feature>
<evidence type="ECO:0000256" key="1">
    <source>
        <dbReference type="SAM" id="MobiDB-lite"/>
    </source>
</evidence>
<organism evidence="2">
    <name type="scientific">Arundo donax</name>
    <name type="common">Giant reed</name>
    <name type="synonym">Donax arundinaceus</name>
    <dbReference type="NCBI Taxonomy" id="35708"/>
    <lineage>
        <taxon>Eukaryota</taxon>
        <taxon>Viridiplantae</taxon>
        <taxon>Streptophyta</taxon>
        <taxon>Embryophyta</taxon>
        <taxon>Tracheophyta</taxon>
        <taxon>Spermatophyta</taxon>
        <taxon>Magnoliopsida</taxon>
        <taxon>Liliopsida</taxon>
        <taxon>Poales</taxon>
        <taxon>Poaceae</taxon>
        <taxon>PACMAD clade</taxon>
        <taxon>Arundinoideae</taxon>
        <taxon>Arundineae</taxon>
        <taxon>Arundo</taxon>
    </lineage>
</organism>
<feature type="region of interest" description="Disordered" evidence="1">
    <location>
        <begin position="106"/>
        <end position="134"/>
    </location>
</feature>
<feature type="region of interest" description="Disordered" evidence="1">
    <location>
        <begin position="1"/>
        <end position="22"/>
    </location>
</feature>
<evidence type="ECO:0008006" key="3">
    <source>
        <dbReference type="Google" id="ProtNLM"/>
    </source>
</evidence>
<evidence type="ECO:0000313" key="2">
    <source>
        <dbReference type="EMBL" id="JAE13072.1"/>
    </source>
</evidence>
<reference evidence="2" key="2">
    <citation type="journal article" date="2015" name="Data Brief">
        <title>Shoot transcriptome of the giant reed, Arundo donax.</title>
        <authorList>
            <person name="Barrero R.A."/>
            <person name="Guerrero F.D."/>
            <person name="Moolhuijzen P."/>
            <person name="Goolsby J.A."/>
            <person name="Tidwell J."/>
            <person name="Bellgard S.E."/>
            <person name="Bellgard M.I."/>
        </authorList>
    </citation>
    <scope>NUCLEOTIDE SEQUENCE</scope>
    <source>
        <tissue evidence="2">Shoot tissue taken approximately 20 cm above the soil surface</tissue>
    </source>
</reference>
<dbReference type="AlphaFoldDB" id="A0A0A9FL63"/>
<dbReference type="EMBL" id="GBRH01184824">
    <property type="protein sequence ID" value="JAE13072.1"/>
    <property type="molecule type" value="Transcribed_RNA"/>
</dbReference>
<name>A0A0A9FL63_ARUDO</name>